<keyword evidence="3" id="KW-1185">Reference proteome</keyword>
<name>A0A6A6PJI3_9PEZI</name>
<evidence type="ECO:0000256" key="1">
    <source>
        <dbReference type="SAM" id="MobiDB-lite"/>
    </source>
</evidence>
<evidence type="ECO:0000313" key="2">
    <source>
        <dbReference type="EMBL" id="KAF2479683.1"/>
    </source>
</evidence>
<protein>
    <submittedName>
        <fullName evidence="2">Uncharacterized protein</fullName>
    </submittedName>
</protein>
<feature type="region of interest" description="Disordered" evidence="1">
    <location>
        <begin position="38"/>
        <end position="58"/>
    </location>
</feature>
<dbReference type="AlphaFoldDB" id="A0A6A6PJI3"/>
<reference evidence="2" key="1">
    <citation type="journal article" date="2020" name="Stud. Mycol.">
        <title>101 Dothideomycetes genomes: a test case for predicting lifestyles and emergence of pathogens.</title>
        <authorList>
            <person name="Haridas S."/>
            <person name="Albert R."/>
            <person name="Binder M."/>
            <person name="Bloem J."/>
            <person name="Labutti K."/>
            <person name="Salamov A."/>
            <person name="Andreopoulos B."/>
            <person name="Baker S."/>
            <person name="Barry K."/>
            <person name="Bills G."/>
            <person name="Bluhm B."/>
            <person name="Cannon C."/>
            <person name="Castanera R."/>
            <person name="Culley D."/>
            <person name="Daum C."/>
            <person name="Ezra D."/>
            <person name="Gonzalez J."/>
            <person name="Henrissat B."/>
            <person name="Kuo A."/>
            <person name="Liang C."/>
            <person name="Lipzen A."/>
            <person name="Lutzoni F."/>
            <person name="Magnuson J."/>
            <person name="Mondo S."/>
            <person name="Nolan M."/>
            <person name="Ohm R."/>
            <person name="Pangilinan J."/>
            <person name="Park H.-J."/>
            <person name="Ramirez L."/>
            <person name="Alfaro M."/>
            <person name="Sun H."/>
            <person name="Tritt A."/>
            <person name="Yoshinaga Y."/>
            <person name="Zwiers L.-H."/>
            <person name="Turgeon B."/>
            <person name="Goodwin S."/>
            <person name="Spatafora J."/>
            <person name="Crous P."/>
            <person name="Grigoriev I."/>
        </authorList>
    </citation>
    <scope>NUCLEOTIDE SEQUENCE</scope>
    <source>
        <strain evidence="2">CBS 113389</strain>
    </source>
</reference>
<gene>
    <name evidence="2" type="ORF">BDY17DRAFT_43225</name>
</gene>
<organism evidence="2 3">
    <name type="scientific">Neohortaea acidophila</name>
    <dbReference type="NCBI Taxonomy" id="245834"/>
    <lineage>
        <taxon>Eukaryota</taxon>
        <taxon>Fungi</taxon>
        <taxon>Dikarya</taxon>
        <taxon>Ascomycota</taxon>
        <taxon>Pezizomycotina</taxon>
        <taxon>Dothideomycetes</taxon>
        <taxon>Dothideomycetidae</taxon>
        <taxon>Mycosphaerellales</taxon>
        <taxon>Teratosphaeriaceae</taxon>
        <taxon>Neohortaea</taxon>
    </lineage>
</organism>
<accession>A0A6A6PJI3</accession>
<dbReference type="GeneID" id="54479388"/>
<dbReference type="EMBL" id="MU001641">
    <property type="protein sequence ID" value="KAF2479683.1"/>
    <property type="molecule type" value="Genomic_DNA"/>
</dbReference>
<feature type="compositionally biased region" description="Basic residues" evidence="1">
    <location>
        <begin position="116"/>
        <end position="125"/>
    </location>
</feature>
<dbReference type="Proteomes" id="UP000799767">
    <property type="component" value="Unassembled WGS sequence"/>
</dbReference>
<sequence>MVATSLAGPASHWSLEARLPASRVQQQLSPAQLGKVLPHARISQAPHPPCAQPRHSLARSLASSLHAQVGPLNHSHASKPVLSFLPTIQTTSARSHDLTSLRSTAQAKTRLDPTSPKRRSMKPAQ</sequence>
<proteinExistence type="predicted"/>
<feature type="region of interest" description="Disordered" evidence="1">
    <location>
        <begin position="92"/>
        <end position="125"/>
    </location>
</feature>
<evidence type="ECO:0000313" key="3">
    <source>
        <dbReference type="Proteomes" id="UP000799767"/>
    </source>
</evidence>
<dbReference type="RefSeq" id="XP_033586253.1">
    <property type="nucleotide sequence ID" value="XM_033738386.1"/>
</dbReference>